<sequence length="228" mass="25572">MTRKTWIAASRYFWFGCFFLLLFSNQAHAAYAVIDADSGRLLEEQQAHSSLPPASITKIWTVFIALQEAQTDETVQISQHASNQEGSSVYLEAKEAWSLESLLYATMLQSGNDAAVAVAEHVAGSEEAFATVMNEYAREAGVTSTWFQNPSGLDQDRHYVSAYDMALLFKPAMQDHRFRVIASAKQFRPKERNSLWINKHRLVTNDQALAGKTGYTLAAGRMLISYFE</sequence>
<dbReference type="GO" id="GO:0008360">
    <property type="term" value="P:regulation of cell shape"/>
    <property type="evidence" value="ECO:0007669"/>
    <property type="project" value="UniProtKB-KW"/>
</dbReference>
<evidence type="ECO:0000259" key="11">
    <source>
        <dbReference type="Pfam" id="PF00768"/>
    </source>
</evidence>
<dbReference type="PRINTS" id="PR00725">
    <property type="entry name" value="DADACBPTASE1"/>
</dbReference>
<dbReference type="GO" id="GO:0009002">
    <property type="term" value="F:serine-type D-Ala-D-Ala carboxypeptidase activity"/>
    <property type="evidence" value="ECO:0007669"/>
    <property type="project" value="InterPro"/>
</dbReference>
<evidence type="ECO:0000256" key="2">
    <source>
        <dbReference type="ARBA" id="ARBA00022729"/>
    </source>
</evidence>
<feature type="domain" description="Peptidase S11 D-alanyl-D-alanine carboxypeptidase A N-terminal" evidence="11">
    <location>
        <begin position="29"/>
        <end position="225"/>
    </location>
</feature>
<keyword evidence="6" id="KW-0961">Cell wall biogenesis/degradation</keyword>
<feature type="active site" evidence="7">
    <location>
        <position position="110"/>
    </location>
</feature>
<name>A0A2M9F2V8_9BACL</name>
<accession>A0A2M9F2V8</accession>
<dbReference type="PANTHER" id="PTHR21581">
    <property type="entry name" value="D-ALANYL-D-ALANINE CARBOXYPEPTIDASE"/>
    <property type="match status" value="1"/>
</dbReference>
<evidence type="ECO:0000256" key="5">
    <source>
        <dbReference type="ARBA" id="ARBA00022984"/>
    </source>
</evidence>
<dbReference type="InterPro" id="IPR012338">
    <property type="entry name" value="Beta-lactam/transpept-like"/>
</dbReference>
<dbReference type="InterPro" id="IPR001967">
    <property type="entry name" value="Peptidase_S11_N"/>
</dbReference>
<dbReference type="GO" id="GO:0071555">
    <property type="term" value="P:cell wall organization"/>
    <property type="evidence" value="ECO:0007669"/>
    <property type="project" value="UniProtKB-KW"/>
</dbReference>
<dbReference type="SUPFAM" id="SSF56601">
    <property type="entry name" value="beta-lactamase/transpeptidase-like"/>
    <property type="match status" value="1"/>
</dbReference>
<feature type="binding site" evidence="8">
    <location>
        <position position="212"/>
    </location>
    <ligand>
        <name>substrate</name>
    </ligand>
</feature>
<dbReference type="Gene3D" id="3.40.710.10">
    <property type="entry name" value="DD-peptidase/beta-lactamase superfamily"/>
    <property type="match status" value="1"/>
</dbReference>
<keyword evidence="2 10" id="KW-0732">Signal</keyword>
<dbReference type="PANTHER" id="PTHR21581:SF33">
    <property type="entry name" value="D-ALANYL-D-ALANINE CARBOXYPEPTIDASE DACB"/>
    <property type="match status" value="1"/>
</dbReference>
<dbReference type="GO" id="GO:0009252">
    <property type="term" value="P:peptidoglycan biosynthetic process"/>
    <property type="evidence" value="ECO:0007669"/>
    <property type="project" value="UniProtKB-KW"/>
</dbReference>
<evidence type="ECO:0000313" key="12">
    <source>
        <dbReference type="EMBL" id="PJK17802.1"/>
    </source>
</evidence>
<evidence type="ECO:0000256" key="9">
    <source>
        <dbReference type="RuleBase" id="RU004016"/>
    </source>
</evidence>
<comment type="caution">
    <text evidence="12">The sequence shown here is derived from an EMBL/GenBank/DDBJ whole genome shotgun (WGS) entry which is preliminary data.</text>
</comment>
<evidence type="ECO:0000313" key="13">
    <source>
        <dbReference type="Proteomes" id="UP000228680"/>
    </source>
</evidence>
<keyword evidence="5" id="KW-0573">Peptidoglycan synthesis</keyword>
<keyword evidence="3" id="KW-0378">Hydrolase</keyword>
<dbReference type="EMBL" id="PCGR01000001">
    <property type="protein sequence ID" value="PJK17802.1"/>
    <property type="molecule type" value="Genomic_DNA"/>
</dbReference>
<feature type="active site" description="Proton acceptor" evidence="7">
    <location>
        <position position="58"/>
    </location>
</feature>
<feature type="chain" id="PRO_5014734694" description="Peptidase S11 D-alanyl-D-alanine carboxypeptidase A N-terminal domain-containing protein" evidence="10">
    <location>
        <begin position="30"/>
        <end position="228"/>
    </location>
</feature>
<evidence type="ECO:0000256" key="10">
    <source>
        <dbReference type="SAM" id="SignalP"/>
    </source>
</evidence>
<evidence type="ECO:0000256" key="1">
    <source>
        <dbReference type="ARBA" id="ARBA00007164"/>
    </source>
</evidence>
<protein>
    <recommendedName>
        <fullName evidence="11">Peptidase S11 D-alanyl-D-alanine carboxypeptidase A N-terminal domain-containing protein</fullName>
    </recommendedName>
</protein>
<keyword evidence="4" id="KW-0133">Cell shape</keyword>
<evidence type="ECO:0000256" key="6">
    <source>
        <dbReference type="ARBA" id="ARBA00023316"/>
    </source>
</evidence>
<dbReference type="OrthoDB" id="9791132at2"/>
<evidence type="ECO:0000256" key="3">
    <source>
        <dbReference type="ARBA" id="ARBA00022801"/>
    </source>
</evidence>
<dbReference type="RefSeq" id="WP_100352657.1">
    <property type="nucleotide sequence ID" value="NZ_PCGR01000001.1"/>
</dbReference>
<keyword evidence="13" id="KW-1185">Reference proteome</keyword>
<feature type="active site" description="Acyl-ester intermediate" evidence="7">
    <location>
        <position position="55"/>
    </location>
</feature>
<feature type="signal peptide" evidence="10">
    <location>
        <begin position="1"/>
        <end position="29"/>
    </location>
</feature>
<dbReference type="Pfam" id="PF00768">
    <property type="entry name" value="Peptidase_S11"/>
    <property type="match status" value="1"/>
</dbReference>
<evidence type="ECO:0000256" key="7">
    <source>
        <dbReference type="PIRSR" id="PIRSR618044-1"/>
    </source>
</evidence>
<proteinExistence type="inferred from homology"/>
<dbReference type="AlphaFoldDB" id="A0A2M9F2V8"/>
<organism evidence="12 13">
    <name type="scientific">Chryseomicrobium excrementi</name>
    <dbReference type="NCBI Taxonomy" id="2041346"/>
    <lineage>
        <taxon>Bacteria</taxon>
        <taxon>Bacillati</taxon>
        <taxon>Bacillota</taxon>
        <taxon>Bacilli</taxon>
        <taxon>Bacillales</taxon>
        <taxon>Caryophanaceae</taxon>
        <taxon>Chryseomicrobium</taxon>
    </lineage>
</organism>
<dbReference type="InterPro" id="IPR018044">
    <property type="entry name" value="Peptidase_S11"/>
</dbReference>
<comment type="similarity">
    <text evidence="1 9">Belongs to the peptidase S11 family.</text>
</comment>
<dbReference type="GO" id="GO:0006508">
    <property type="term" value="P:proteolysis"/>
    <property type="evidence" value="ECO:0007669"/>
    <property type="project" value="InterPro"/>
</dbReference>
<gene>
    <name evidence="12" type="ORF">CQS04_02685</name>
</gene>
<reference evidence="12 13" key="1">
    <citation type="submission" date="2017-10" db="EMBL/GenBank/DDBJ databases">
        <title>Draft genome of Chryseomicrobium casticus sp. nov.</title>
        <authorList>
            <person name="Chakraborty R."/>
            <person name="Saha T."/>
        </authorList>
    </citation>
    <scope>NUCLEOTIDE SEQUENCE [LARGE SCALE GENOMIC DNA]</scope>
    <source>
        <strain evidence="12 13">ET03</strain>
    </source>
</reference>
<evidence type="ECO:0000256" key="8">
    <source>
        <dbReference type="PIRSR" id="PIRSR618044-2"/>
    </source>
</evidence>
<evidence type="ECO:0000256" key="4">
    <source>
        <dbReference type="ARBA" id="ARBA00022960"/>
    </source>
</evidence>
<dbReference type="Proteomes" id="UP000228680">
    <property type="component" value="Unassembled WGS sequence"/>
</dbReference>